<feature type="domain" description="RsdA/BaiN/AoA(So)-like insert" evidence="5">
    <location>
        <begin position="197"/>
        <end position="359"/>
    </location>
</feature>
<comment type="cofactor">
    <cofactor evidence="1">
        <name>FAD</name>
        <dbReference type="ChEBI" id="CHEBI:57692"/>
    </cofactor>
</comment>
<evidence type="ECO:0000259" key="5">
    <source>
        <dbReference type="Pfam" id="PF22780"/>
    </source>
</evidence>
<evidence type="ECO:0000256" key="1">
    <source>
        <dbReference type="ARBA" id="ARBA00001974"/>
    </source>
</evidence>
<gene>
    <name evidence="6" type="ORF">CSC2_38910</name>
</gene>
<dbReference type="Gene3D" id="2.40.30.10">
    <property type="entry name" value="Translation factors"/>
    <property type="match status" value="1"/>
</dbReference>
<dbReference type="Proteomes" id="UP000663802">
    <property type="component" value="Unassembled WGS sequence"/>
</dbReference>
<evidence type="ECO:0000313" key="7">
    <source>
        <dbReference type="Proteomes" id="UP000663802"/>
    </source>
</evidence>
<dbReference type="RefSeq" id="WP_206871588.1">
    <property type="nucleotide sequence ID" value="NZ_BMBA01000005.1"/>
</dbReference>
<dbReference type="Gene3D" id="1.10.8.260">
    <property type="entry name" value="HI0933 insert domain-like"/>
    <property type="match status" value="1"/>
</dbReference>
<feature type="domain" description="RsdA/BaiN/AoA(So)-like Rossmann fold-like" evidence="4">
    <location>
        <begin position="6"/>
        <end position="412"/>
    </location>
</feature>
<comment type="caution">
    <text evidence="6">The sequence shown here is derived from an EMBL/GenBank/DDBJ whole genome shotgun (WGS) entry which is preliminary data.</text>
</comment>
<dbReference type="EMBL" id="BMBA01000005">
    <property type="protein sequence ID" value="GFZ33365.1"/>
    <property type="molecule type" value="Genomic_DNA"/>
</dbReference>
<keyword evidence="7" id="KW-1185">Reference proteome</keyword>
<sequence>MSKIHHDIVVIGGGASGLLAAITAKDYGADVAIIEGTDRVCKKILTTGNGRCNISNSLIGFPFENYHSENPNFFSYSLNNFSVEDTKNLFLLLGLPIVELEKGKMYPQSLQASSVVDILRFAIEDRNIPVYNSFKVKKIVHNDDIFKLSTSDLSLGTISCGKVILACGGKSAHKTGSDGSGYNLASHLGHSIIEPIPALIQLKLDHRSLKALSGIKFDGFSEVIVDGISLRKEFGEILFTDYGISGPPILQLSRIASYSLSKNKEVVISVDMMPGKSTEDLHNFFEAHWSMVSHRTLMESFIGVINKKLVPILLKEAGIQDIHKPCYSLDWKEKNNIINLLKNWSFKCIGTNGFDSAQVTAGGINTKEVDSKTLQSKIVPNLYFCGEILDVDGDCGGFNLQWAWSSGVLAGKSASK</sequence>
<dbReference type="InterPro" id="IPR055178">
    <property type="entry name" value="RsdA/BaiN/AoA(So)-like_dom"/>
</dbReference>
<dbReference type="SUPFAM" id="SSF51905">
    <property type="entry name" value="FAD/NAD(P)-binding domain"/>
    <property type="match status" value="1"/>
</dbReference>
<dbReference type="InterPro" id="IPR023166">
    <property type="entry name" value="BaiN-like_dom_sf"/>
</dbReference>
<dbReference type="PRINTS" id="PR00411">
    <property type="entry name" value="PNDRDTASEI"/>
</dbReference>
<organism evidence="6 7">
    <name type="scientific">Clostridium zeae</name>
    <dbReference type="NCBI Taxonomy" id="2759022"/>
    <lineage>
        <taxon>Bacteria</taxon>
        <taxon>Bacillati</taxon>
        <taxon>Bacillota</taxon>
        <taxon>Clostridia</taxon>
        <taxon>Eubacteriales</taxon>
        <taxon>Clostridiaceae</taxon>
        <taxon>Clostridium</taxon>
    </lineage>
</organism>
<keyword evidence="3" id="KW-0274">FAD</keyword>
<dbReference type="InterPro" id="IPR036188">
    <property type="entry name" value="FAD/NAD-bd_sf"/>
</dbReference>
<proteinExistence type="predicted"/>
<reference evidence="6 7" key="1">
    <citation type="journal article" date="2021" name="Int. J. Syst. Evol. Microbiol.">
        <title>Clostridium zeae sp. nov., isolated from corn silage.</title>
        <authorList>
            <person name="Kobayashi H."/>
            <person name="Tanizawa Y."/>
            <person name="Yagura M."/>
            <person name="Sakamoto M."/>
            <person name="Ohkuma M."/>
            <person name="Tohno M."/>
        </authorList>
    </citation>
    <scope>NUCLEOTIDE SEQUENCE [LARGE SCALE GENOMIC DNA]</scope>
    <source>
        <strain evidence="6 7">CSC2</strain>
    </source>
</reference>
<name>A0ABQ1EF05_9CLOT</name>
<dbReference type="InterPro" id="IPR057661">
    <property type="entry name" value="RsdA/BaiN/AoA(So)_Rossmann"/>
</dbReference>
<dbReference type="Pfam" id="PF22780">
    <property type="entry name" value="HI0933_like_1st"/>
    <property type="match status" value="1"/>
</dbReference>
<evidence type="ECO:0000256" key="2">
    <source>
        <dbReference type="ARBA" id="ARBA00022630"/>
    </source>
</evidence>
<accession>A0ABQ1EF05</accession>
<evidence type="ECO:0000256" key="3">
    <source>
        <dbReference type="ARBA" id="ARBA00022827"/>
    </source>
</evidence>
<keyword evidence="2" id="KW-0285">Flavoprotein</keyword>
<dbReference type="Pfam" id="PF03486">
    <property type="entry name" value="HI0933_like"/>
    <property type="match status" value="1"/>
</dbReference>
<evidence type="ECO:0000313" key="6">
    <source>
        <dbReference type="EMBL" id="GFZ33365.1"/>
    </source>
</evidence>
<dbReference type="PANTHER" id="PTHR42887:SF2">
    <property type="entry name" value="OS12G0638800 PROTEIN"/>
    <property type="match status" value="1"/>
</dbReference>
<dbReference type="PANTHER" id="PTHR42887">
    <property type="entry name" value="OS12G0638800 PROTEIN"/>
    <property type="match status" value="1"/>
</dbReference>
<dbReference type="NCBIfam" id="TIGR00275">
    <property type="entry name" value="aminoacetone oxidase family FAD-binding enzyme"/>
    <property type="match status" value="1"/>
</dbReference>
<dbReference type="InterPro" id="IPR004792">
    <property type="entry name" value="BaiN-like"/>
</dbReference>
<dbReference type="SUPFAM" id="SSF160996">
    <property type="entry name" value="HI0933 insert domain-like"/>
    <property type="match status" value="1"/>
</dbReference>
<dbReference type="Gene3D" id="3.50.50.60">
    <property type="entry name" value="FAD/NAD(P)-binding domain"/>
    <property type="match status" value="1"/>
</dbReference>
<evidence type="ECO:0000259" key="4">
    <source>
        <dbReference type="Pfam" id="PF03486"/>
    </source>
</evidence>
<protein>
    <submittedName>
        <fullName evidence="6">Flavoprotein</fullName>
    </submittedName>
</protein>